<accession>A0A8I2KLJ0</accession>
<gene>
    <name evidence="2" type="ORF">GFL91_28380</name>
</gene>
<name>A0A8I2KLJ0_RHILV</name>
<evidence type="ECO:0000256" key="1">
    <source>
        <dbReference type="SAM" id="MobiDB-lite"/>
    </source>
</evidence>
<organism evidence="2 3">
    <name type="scientific">Rhizobium leguminosarum bv. viciae</name>
    <dbReference type="NCBI Taxonomy" id="387"/>
    <lineage>
        <taxon>Bacteria</taxon>
        <taxon>Pseudomonadati</taxon>
        <taxon>Pseudomonadota</taxon>
        <taxon>Alphaproteobacteria</taxon>
        <taxon>Hyphomicrobiales</taxon>
        <taxon>Rhizobiaceae</taxon>
        <taxon>Rhizobium/Agrobacterium group</taxon>
        <taxon>Rhizobium</taxon>
    </lineage>
</organism>
<dbReference type="Proteomes" id="UP000662259">
    <property type="component" value="Unassembled WGS sequence"/>
</dbReference>
<evidence type="ECO:0000313" key="2">
    <source>
        <dbReference type="EMBL" id="NKM48796.1"/>
    </source>
</evidence>
<feature type="region of interest" description="Disordered" evidence="1">
    <location>
        <begin position="263"/>
        <end position="285"/>
    </location>
</feature>
<reference evidence="2" key="1">
    <citation type="submission" date="2019-10" db="EMBL/GenBank/DDBJ databases">
        <title>Rhizobium leguminosarum symbiovar viciae collection.</title>
        <authorList>
            <person name="Boivin S."/>
            <person name="Lepetit M."/>
        </authorList>
    </citation>
    <scope>NUCLEOTIDE SEQUENCE</scope>
    <source>
        <strain evidence="2">L143</strain>
    </source>
</reference>
<protein>
    <submittedName>
        <fullName evidence="2">Uncharacterized protein</fullName>
    </submittedName>
</protein>
<feature type="compositionally biased region" description="Basic and acidic residues" evidence="1">
    <location>
        <begin position="269"/>
        <end position="285"/>
    </location>
</feature>
<dbReference type="AlphaFoldDB" id="A0A8I2KLJ0"/>
<dbReference type="EMBL" id="WIEZ01000018">
    <property type="protein sequence ID" value="NKM48796.1"/>
    <property type="molecule type" value="Genomic_DNA"/>
</dbReference>
<proteinExistence type="predicted"/>
<sequence>MFIGVGCDARVARNVLAAFAALCLFMICGCQTEDALYLKRGPAADLAATDTVAAGRAQSRYFQYLCTQSGLPSPCVLPVLDSATWTLIVHQGMNDIDRRCDAYLQWLDDKKRSRGAWQRQISDTSAATTAIMAVVNPESAVPLQIVGQAFNLLSRSIENYNSRLLFEVESSTVNSVVLRARADFRQNIQLKAFSTRPDAEYALREYMRRCMPYAIETQINNLSTLGAQGIVVPQEATIYSPPVSNAVIGQALVGSLPMEGGRGKVKPTPQHDDAPVGAKSKDEKALHPTQVAAIQRALCVKPDNGSFGPQTRQAILQLKQGLRHGTSSIEGIQGDKTDTLNTTLIDFLQRKTSSCVNHERLYANAFEKYAYQSSGDVQSFQQSLQACVSNLTKVGIGGAPVVPASGLFDSGTRNAIKWARHESKAKGIAVSDDTNVATEDLHIGLSQCRELEPTNG</sequence>
<evidence type="ECO:0000313" key="3">
    <source>
        <dbReference type="Proteomes" id="UP000662259"/>
    </source>
</evidence>
<dbReference type="RefSeq" id="WP_130804289.1">
    <property type="nucleotide sequence ID" value="NZ_WIEZ01000018.1"/>
</dbReference>
<comment type="caution">
    <text evidence="2">The sequence shown here is derived from an EMBL/GenBank/DDBJ whole genome shotgun (WGS) entry which is preliminary data.</text>
</comment>